<evidence type="ECO:0000313" key="12">
    <source>
        <dbReference type="EMBL" id="TCK62071.1"/>
    </source>
</evidence>
<evidence type="ECO:0000313" key="13">
    <source>
        <dbReference type="Proteomes" id="UP000294614"/>
    </source>
</evidence>
<feature type="binding site" evidence="11">
    <location>
        <position position="79"/>
    </location>
    <ligand>
        <name>substrate</name>
    </ligand>
</feature>
<dbReference type="Gene3D" id="3.40.50.300">
    <property type="entry name" value="P-loop containing nucleotide triphosphate hydrolases"/>
    <property type="match status" value="1"/>
</dbReference>
<evidence type="ECO:0000256" key="6">
    <source>
        <dbReference type="ARBA" id="ARBA00022741"/>
    </source>
</evidence>
<protein>
    <recommendedName>
        <fullName evidence="3 11">Shikimate kinase</fullName>
        <shortName evidence="11">SK</shortName>
        <ecNumber evidence="3 11">2.7.1.71</ecNumber>
    </recommendedName>
</protein>
<feature type="binding site" evidence="11">
    <location>
        <begin position="11"/>
        <end position="16"/>
    </location>
    <ligand>
        <name>ATP</name>
        <dbReference type="ChEBI" id="CHEBI:30616"/>
    </ligand>
</feature>
<dbReference type="PANTHER" id="PTHR21087:SF16">
    <property type="entry name" value="SHIKIMATE KINASE 1, CHLOROPLASTIC"/>
    <property type="match status" value="1"/>
</dbReference>
<comment type="function">
    <text evidence="11">Catalyzes the specific phosphorylation of the 3-hydroxyl group of shikimic acid using ATP as a cosubstrate.</text>
</comment>
<keyword evidence="6 11" id="KW-0547">Nucleotide-binding</keyword>
<dbReference type="InterPro" id="IPR023000">
    <property type="entry name" value="Shikimate_kinase_CS"/>
</dbReference>
<keyword evidence="11" id="KW-0460">Magnesium</keyword>
<dbReference type="RefSeq" id="WP_132871839.1">
    <property type="nucleotide sequence ID" value="NZ_VISF01000001.1"/>
</dbReference>
<evidence type="ECO:0000256" key="1">
    <source>
        <dbReference type="ARBA" id="ARBA00004842"/>
    </source>
</evidence>
<dbReference type="GO" id="GO:0004765">
    <property type="term" value="F:shikimate kinase activity"/>
    <property type="evidence" value="ECO:0007669"/>
    <property type="project" value="UniProtKB-UniRule"/>
</dbReference>
<evidence type="ECO:0000256" key="8">
    <source>
        <dbReference type="ARBA" id="ARBA00022840"/>
    </source>
</evidence>
<keyword evidence="7 11" id="KW-0418">Kinase</keyword>
<evidence type="ECO:0000256" key="7">
    <source>
        <dbReference type="ARBA" id="ARBA00022777"/>
    </source>
</evidence>
<dbReference type="GO" id="GO:0005524">
    <property type="term" value="F:ATP binding"/>
    <property type="evidence" value="ECO:0007669"/>
    <property type="project" value="UniProtKB-UniRule"/>
</dbReference>
<evidence type="ECO:0000256" key="9">
    <source>
        <dbReference type="ARBA" id="ARBA00023141"/>
    </source>
</evidence>
<comment type="subunit">
    <text evidence="11">Monomer.</text>
</comment>
<dbReference type="Proteomes" id="UP000294614">
    <property type="component" value="Unassembled WGS sequence"/>
</dbReference>
<accession>A0A4V2PSB3</accession>
<evidence type="ECO:0000256" key="2">
    <source>
        <dbReference type="ARBA" id="ARBA00006997"/>
    </source>
</evidence>
<evidence type="ECO:0000256" key="3">
    <source>
        <dbReference type="ARBA" id="ARBA00012154"/>
    </source>
</evidence>
<keyword evidence="11" id="KW-0479">Metal-binding</keyword>
<keyword evidence="8 11" id="KW-0067">ATP-binding</keyword>
<comment type="pathway">
    <text evidence="1 11">Metabolic intermediate biosynthesis; chorismate biosynthesis; chorismate from D-erythrose 4-phosphate and phosphoenolpyruvate: step 5/7.</text>
</comment>
<dbReference type="OrthoDB" id="9800332at2"/>
<reference evidence="12 13" key="1">
    <citation type="submission" date="2019-03" db="EMBL/GenBank/DDBJ databases">
        <title>Genomic Encyclopedia of Type Strains, Phase IV (KMG-IV): sequencing the most valuable type-strain genomes for metagenomic binning, comparative biology and taxonomic classification.</title>
        <authorList>
            <person name="Goeker M."/>
        </authorList>
    </citation>
    <scope>NUCLEOTIDE SEQUENCE [LARGE SCALE GENOMIC DNA]</scope>
    <source>
        <strain evidence="12 13">DSM 24984</strain>
    </source>
</reference>
<dbReference type="SUPFAM" id="SSF52540">
    <property type="entry name" value="P-loop containing nucleoside triphosphate hydrolases"/>
    <property type="match status" value="1"/>
</dbReference>
<dbReference type="CDD" id="cd00464">
    <property type="entry name" value="SK"/>
    <property type="match status" value="1"/>
</dbReference>
<dbReference type="AlphaFoldDB" id="A0A4V2PSB3"/>
<organism evidence="12 13">
    <name type="scientific">Seleniivibrio woodruffii</name>
    <dbReference type="NCBI Taxonomy" id="1078050"/>
    <lineage>
        <taxon>Bacteria</taxon>
        <taxon>Pseudomonadati</taxon>
        <taxon>Deferribacterota</taxon>
        <taxon>Deferribacteres</taxon>
        <taxon>Deferribacterales</taxon>
        <taxon>Geovibrionaceae</taxon>
        <taxon>Seleniivibrio</taxon>
    </lineage>
</organism>
<dbReference type="InterPro" id="IPR000623">
    <property type="entry name" value="Shikimate_kinase/TSH1"/>
</dbReference>
<comment type="caution">
    <text evidence="12">The sequence shown here is derived from an EMBL/GenBank/DDBJ whole genome shotgun (WGS) entry which is preliminary data.</text>
</comment>
<keyword evidence="9 11" id="KW-0057">Aromatic amino acid biosynthesis</keyword>
<comment type="catalytic activity">
    <reaction evidence="10 11">
        <text>shikimate + ATP = 3-phosphoshikimate + ADP + H(+)</text>
        <dbReference type="Rhea" id="RHEA:13121"/>
        <dbReference type="ChEBI" id="CHEBI:15378"/>
        <dbReference type="ChEBI" id="CHEBI:30616"/>
        <dbReference type="ChEBI" id="CHEBI:36208"/>
        <dbReference type="ChEBI" id="CHEBI:145989"/>
        <dbReference type="ChEBI" id="CHEBI:456216"/>
        <dbReference type="EC" id="2.7.1.71"/>
    </reaction>
</comment>
<feature type="binding site" evidence="11">
    <location>
        <position position="33"/>
    </location>
    <ligand>
        <name>substrate</name>
    </ligand>
</feature>
<dbReference type="HAMAP" id="MF_00109">
    <property type="entry name" value="Shikimate_kinase"/>
    <property type="match status" value="1"/>
</dbReference>
<name>A0A4V2PSB3_9BACT</name>
<dbReference type="PRINTS" id="PR01100">
    <property type="entry name" value="SHIKIMTKNASE"/>
</dbReference>
<dbReference type="GO" id="GO:0008652">
    <property type="term" value="P:amino acid biosynthetic process"/>
    <property type="evidence" value="ECO:0007669"/>
    <property type="project" value="UniProtKB-KW"/>
</dbReference>
<dbReference type="EMBL" id="SMGG01000003">
    <property type="protein sequence ID" value="TCK62071.1"/>
    <property type="molecule type" value="Genomic_DNA"/>
</dbReference>
<comment type="caution">
    <text evidence="11">Lacks conserved residue(s) required for the propagation of feature annotation.</text>
</comment>
<keyword evidence="11" id="KW-0963">Cytoplasm</keyword>
<keyword evidence="4 11" id="KW-0028">Amino-acid biosynthesis</keyword>
<dbReference type="Pfam" id="PF01202">
    <property type="entry name" value="SKI"/>
    <property type="match status" value="1"/>
</dbReference>
<keyword evidence="13" id="KW-1185">Reference proteome</keyword>
<dbReference type="GO" id="GO:0005829">
    <property type="term" value="C:cytosol"/>
    <property type="evidence" value="ECO:0007669"/>
    <property type="project" value="TreeGrafter"/>
</dbReference>
<comment type="subcellular location">
    <subcellularLocation>
        <location evidence="11">Cytoplasm</location>
    </subcellularLocation>
</comment>
<evidence type="ECO:0000256" key="5">
    <source>
        <dbReference type="ARBA" id="ARBA00022679"/>
    </source>
</evidence>
<feature type="binding site" evidence="11">
    <location>
        <position position="57"/>
    </location>
    <ligand>
        <name>substrate</name>
    </ligand>
</feature>
<dbReference type="GO" id="GO:0000287">
    <property type="term" value="F:magnesium ion binding"/>
    <property type="evidence" value="ECO:0007669"/>
    <property type="project" value="UniProtKB-UniRule"/>
</dbReference>
<feature type="binding site" evidence="11">
    <location>
        <position position="118"/>
    </location>
    <ligand>
        <name>ATP</name>
        <dbReference type="ChEBI" id="CHEBI:30616"/>
    </ligand>
</feature>
<gene>
    <name evidence="11" type="primary">aroK</name>
    <name evidence="12" type="ORF">C8D98_0581</name>
</gene>
<keyword evidence="5 11" id="KW-0808">Transferase</keyword>
<dbReference type="UniPathway" id="UPA00053">
    <property type="reaction ID" value="UER00088"/>
</dbReference>
<comment type="similarity">
    <text evidence="2 11">Belongs to the shikimate kinase family.</text>
</comment>
<feature type="binding site" evidence="11">
    <location>
        <position position="15"/>
    </location>
    <ligand>
        <name>Mg(2+)</name>
        <dbReference type="ChEBI" id="CHEBI:18420"/>
    </ligand>
</feature>
<comment type="cofactor">
    <cofactor evidence="11">
        <name>Mg(2+)</name>
        <dbReference type="ChEBI" id="CHEBI:18420"/>
    </cofactor>
    <text evidence="11">Binds 1 Mg(2+) ion per subunit.</text>
</comment>
<dbReference type="EC" id="2.7.1.71" evidence="3 11"/>
<sequence>MKNIYLIGFMGTGKSTVGRLLAEDFKMKFVDTDKMVEEMTGRTIGEIFEESSEAEFRKLETEVLRKITEEKGMIVSTGGGIVVTRGNLDLMKNSGHVFTLIADAHTIHERLKADDTCRPLLEVAEPLDEIKRLLFERAAFYINAHHIIETSDITPREAADQITAILRQEIQG</sequence>
<dbReference type="GO" id="GO:0009073">
    <property type="term" value="P:aromatic amino acid family biosynthetic process"/>
    <property type="evidence" value="ECO:0007669"/>
    <property type="project" value="UniProtKB-KW"/>
</dbReference>
<proteinExistence type="inferred from homology"/>
<dbReference type="PROSITE" id="PS01128">
    <property type="entry name" value="SHIKIMATE_KINASE"/>
    <property type="match status" value="1"/>
</dbReference>
<feature type="binding site" evidence="11">
    <location>
        <position position="137"/>
    </location>
    <ligand>
        <name>substrate</name>
    </ligand>
</feature>
<evidence type="ECO:0000256" key="10">
    <source>
        <dbReference type="ARBA" id="ARBA00048567"/>
    </source>
</evidence>
<dbReference type="PANTHER" id="PTHR21087">
    <property type="entry name" value="SHIKIMATE KINASE"/>
    <property type="match status" value="1"/>
</dbReference>
<dbReference type="InterPro" id="IPR027417">
    <property type="entry name" value="P-loop_NTPase"/>
</dbReference>
<dbReference type="GO" id="GO:0009423">
    <property type="term" value="P:chorismate biosynthetic process"/>
    <property type="evidence" value="ECO:0007669"/>
    <property type="project" value="UniProtKB-UniRule"/>
</dbReference>
<dbReference type="InterPro" id="IPR031322">
    <property type="entry name" value="Shikimate/glucono_kinase"/>
</dbReference>
<evidence type="ECO:0000256" key="11">
    <source>
        <dbReference type="HAMAP-Rule" id="MF_00109"/>
    </source>
</evidence>
<evidence type="ECO:0000256" key="4">
    <source>
        <dbReference type="ARBA" id="ARBA00022605"/>
    </source>
</evidence>